<dbReference type="InterPro" id="IPR036322">
    <property type="entry name" value="WD40_repeat_dom_sf"/>
</dbReference>
<dbReference type="Proteomes" id="UP000241365">
    <property type="component" value="Segment"/>
</dbReference>
<evidence type="ECO:0000313" key="7">
    <source>
        <dbReference type="EMBL" id="ANB50964.1"/>
    </source>
</evidence>
<reference evidence="7 8" key="1">
    <citation type="journal article" date="2016" name="Genome Announc.">
        <title>Complete Genome Sequence of a New Megavirus Family Member Isolated from an Inland Water Lake for the First Time in India.</title>
        <authorList>
            <person name="Chatterjee A."/>
            <person name="Ali F."/>
            <person name="Bange D."/>
            <person name="Kondabagil K."/>
        </authorList>
    </citation>
    <scope>NUCLEOTIDE SEQUENCE [LARGE SCALE GENOMIC DNA]</scope>
    <source>
        <strain evidence="7">1</strain>
    </source>
</reference>
<dbReference type="EMBL" id="KU877344">
    <property type="protein sequence ID" value="ANB50964.1"/>
    <property type="molecule type" value="Genomic_DNA"/>
</dbReference>
<keyword evidence="4" id="KW-0833">Ubl conjugation pathway</keyword>
<dbReference type="PROSITE" id="PS50082">
    <property type="entry name" value="WD_REPEATS_2"/>
    <property type="match status" value="1"/>
</dbReference>
<evidence type="ECO:0000313" key="8">
    <source>
        <dbReference type="Proteomes" id="UP000241365"/>
    </source>
</evidence>
<dbReference type="GO" id="GO:0000209">
    <property type="term" value="P:protein polyubiquitination"/>
    <property type="evidence" value="ECO:0007669"/>
    <property type="project" value="TreeGrafter"/>
</dbReference>
<dbReference type="InterPro" id="IPR000210">
    <property type="entry name" value="BTB/POZ_dom"/>
</dbReference>
<name>A0A167RPH6_9VIRU</name>
<dbReference type="InterPro" id="IPR011333">
    <property type="entry name" value="SKP1/BTB/POZ_sf"/>
</dbReference>
<evidence type="ECO:0000256" key="4">
    <source>
        <dbReference type="ARBA" id="ARBA00022786"/>
    </source>
</evidence>
<dbReference type="RefSeq" id="YP_010776715.1">
    <property type="nucleotide sequence ID" value="NC_075034.1"/>
</dbReference>
<dbReference type="Gene3D" id="2.130.10.10">
    <property type="entry name" value="YVTN repeat-like/Quinoprotein amine dehydrogenase"/>
    <property type="match status" value="2"/>
</dbReference>
<proteinExistence type="inferred from homology"/>
<keyword evidence="3" id="KW-0677">Repeat</keyword>
<dbReference type="PANTHER" id="PTHR15622">
    <property type="entry name" value="WD40 REPEAT PROTEIN"/>
    <property type="match status" value="1"/>
</dbReference>
<dbReference type="PROSITE" id="PS50294">
    <property type="entry name" value="WD_REPEATS_REGION"/>
    <property type="match status" value="1"/>
</dbReference>
<evidence type="ECO:0000256" key="2">
    <source>
        <dbReference type="ARBA" id="ARBA00022574"/>
    </source>
</evidence>
<keyword evidence="8" id="KW-1185">Reference proteome</keyword>
<dbReference type="SMART" id="SM00320">
    <property type="entry name" value="WD40"/>
    <property type="match status" value="1"/>
</dbReference>
<evidence type="ECO:0000259" key="6">
    <source>
        <dbReference type="PROSITE" id="PS50097"/>
    </source>
</evidence>
<evidence type="ECO:0000256" key="1">
    <source>
        <dbReference type="ARBA" id="ARBA00006497"/>
    </source>
</evidence>
<evidence type="ECO:0000256" key="3">
    <source>
        <dbReference type="ARBA" id="ARBA00022737"/>
    </source>
</evidence>
<organism evidence="7 8">
    <name type="scientific">Powai lake megavirus</name>
    <dbReference type="NCBI Taxonomy" id="1842663"/>
    <lineage>
        <taxon>Viruses</taxon>
        <taxon>Varidnaviria</taxon>
        <taxon>Bamfordvirae</taxon>
        <taxon>Nucleocytoviricota</taxon>
        <taxon>Megaviricetes</taxon>
        <taxon>Imitervirales</taxon>
        <taxon>Mimiviridae</taxon>
        <taxon>Megamimivirinae</taxon>
        <taxon>Megavirus</taxon>
        <taxon>Megavirus powaiense</taxon>
    </lineage>
</organism>
<dbReference type="Pfam" id="PF00400">
    <property type="entry name" value="WD40"/>
    <property type="match status" value="1"/>
</dbReference>
<keyword evidence="2" id="KW-0853">WD repeat</keyword>
<feature type="compositionally biased region" description="Acidic residues" evidence="5">
    <location>
        <begin position="418"/>
        <end position="442"/>
    </location>
</feature>
<dbReference type="SUPFAM" id="SSF54695">
    <property type="entry name" value="POZ domain"/>
    <property type="match status" value="1"/>
</dbReference>
<dbReference type="CDD" id="cd18186">
    <property type="entry name" value="BTB_POZ_ZBTB_KLHL-like"/>
    <property type="match status" value="1"/>
</dbReference>
<dbReference type="PROSITE" id="PS00678">
    <property type="entry name" value="WD_REPEATS_1"/>
    <property type="match status" value="1"/>
</dbReference>
<evidence type="ECO:0000256" key="5">
    <source>
        <dbReference type="SAM" id="MobiDB-lite"/>
    </source>
</evidence>
<accession>A0A167RPH6</accession>
<dbReference type="InterPro" id="IPR001680">
    <property type="entry name" value="WD40_rpt"/>
</dbReference>
<dbReference type="Gene3D" id="3.30.710.10">
    <property type="entry name" value="Potassium Channel Kv1.1, Chain A"/>
    <property type="match status" value="1"/>
</dbReference>
<dbReference type="InterPro" id="IPR051983">
    <property type="entry name" value="WSB_SOCS-box_domain"/>
</dbReference>
<dbReference type="KEGG" id="vg:80513326"/>
<comment type="similarity">
    <text evidence="1">Belongs to the mimivirus BTB/WD family.</text>
</comment>
<dbReference type="GeneID" id="80513326"/>
<sequence>MNYDKAYNLVKNNNFTDLKLTIEDDANKFVINVHKIILYSSCIYFEKLLTFGENQLDDISITVPNAYVTRDIIMNFYGQKINSGNYPKWKIYLESYRCYDFLGLKFDISDIRHLIVPEEGFELLLDVIEIIGYNDETIKLLITNLPENYDLKKLPKELLTEMIKLSRNHYYIAERYDELYVCNLITHDIIKKMPICDVSEEIKYEYGEIILSPDSSQIAYVSVENNIVIWSIDMAQILHVVKNNYYSTKLSYSTDSKRLAFNKSNEIFIIDTEYGSIINSFKTYQEISKIRYLNNDKILIVHEFSKNLNVKVSRIKIYDIKTGDFEKNLLDCRYKINKLLCKEKYLVIIGCDYKIRLYNIETNNLNILKGHKKFITDICFNQNVTKLASSSYDGTIIIWDIETCKKINTIQNIINNNDNDDNDDDDDDNDNDDNDDDNNNDDNDDDKLFCIFEKNVNIIDNIYYDNDINSHDNGYYYYIMNSFYRYTKYPKSIYWTDYEHQLMVKYNNYDIVLMEYNTGIITQNIKHYDLPMYYFCRDNEKLIDKINKII</sequence>
<dbReference type="PROSITE" id="PS50097">
    <property type="entry name" value="BTB"/>
    <property type="match status" value="1"/>
</dbReference>
<protein>
    <submittedName>
        <fullName evidence="7">Putative BTB/POZ domain-containing protein</fullName>
    </submittedName>
</protein>
<dbReference type="InterPro" id="IPR019775">
    <property type="entry name" value="WD40_repeat_CS"/>
</dbReference>
<feature type="domain" description="BTB" evidence="6">
    <location>
        <begin position="16"/>
        <end position="85"/>
    </location>
</feature>
<dbReference type="InterPro" id="IPR015943">
    <property type="entry name" value="WD40/YVTN_repeat-like_dom_sf"/>
</dbReference>
<dbReference type="SUPFAM" id="SSF50978">
    <property type="entry name" value="WD40 repeat-like"/>
    <property type="match status" value="1"/>
</dbReference>
<dbReference type="PANTHER" id="PTHR15622:SF2">
    <property type="entry name" value="U4_U6 SMALL NUCLEAR RIBONUCLEOPROTEIN PRP4"/>
    <property type="match status" value="1"/>
</dbReference>
<feature type="region of interest" description="Disordered" evidence="5">
    <location>
        <begin position="415"/>
        <end position="442"/>
    </location>
</feature>